<dbReference type="Proteomes" id="UP001500483">
    <property type="component" value="Unassembled WGS sequence"/>
</dbReference>
<accession>A0ABP6RS78</accession>
<keyword evidence="3" id="KW-1185">Reference proteome</keyword>
<dbReference type="PANTHER" id="PTHR30290">
    <property type="entry name" value="PERIPLASMIC BINDING COMPONENT OF ABC TRANSPORTER"/>
    <property type="match status" value="1"/>
</dbReference>
<comment type="caution">
    <text evidence="2">The sequence shown here is derived from an EMBL/GenBank/DDBJ whole genome shotgun (WGS) entry which is preliminary data.</text>
</comment>
<dbReference type="PIRSF" id="PIRSF002741">
    <property type="entry name" value="MppA"/>
    <property type="match status" value="1"/>
</dbReference>
<proteinExistence type="predicted"/>
<dbReference type="EMBL" id="BAAAYK010000038">
    <property type="protein sequence ID" value="GAA3360304.1"/>
    <property type="molecule type" value="Genomic_DNA"/>
</dbReference>
<dbReference type="Gene3D" id="3.40.190.10">
    <property type="entry name" value="Periplasmic binding protein-like II"/>
    <property type="match status" value="1"/>
</dbReference>
<dbReference type="InterPro" id="IPR000914">
    <property type="entry name" value="SBP_5_dom"/>
</dbReference>
<feature type="domain" description="Solute-binding protein family 5" evidence="1">
    <location>
        <begin position="80"/>
        <end position="423"/>
    </location>
</feature>
<dbReference type="PROSITE" id="PS51318">
    <property type="entry name" value="TAT"/>
    <property type="match status" value="1"/>
</dbReference>
<dbReference type="InterPro" id="IPR006311">
    <property type="entry name" value="TAT_signal"/>
</dbReference>
<reference evidence="3" key="1">
    <citation type="journal article" date="2019" name="Int. J. Syst. Evol. Microbiol.">
        <title>The Global Catalogue of Microorganisms (GCM) 10K type strain sequencing project: providing services to taxonomists for standard genome sequencing and annotation.</title>
        <authorList>
            <consortium name="The Broad Institute Genomics Platform"/>
            <consortium name="The Broad Institute Genome Sequencing Center for Infectious Disease"/>
            <person name="Wu L."/>
            <person name="Ma J."/>
        </authorList>
    </citation>
    <scope>NUCLEOTIDE SEQUENCE [LARGE SCALE GENOMIC DNA]</scope>
    <source>
        <strain evidence="3">JCM 9687</strain>
    </source>
</reference>
<organism evidence="2 3">
    <name type="scientific">Saccharopolyspora gregorii</name>
    <dbReference type="NCBI Taxonomy" id="33914"/>
    <lineage>
        <taxon>Bacteria</taxon>
        <taxon>Bacillati</taxon>
        <taxon>Actinomycetota</taxon>
        <taxon>Actinomycetes</taxon>
        <taxon>Pseudonocardiales</taxon>
        <taxon>Pseudonocardiaceae</taxon>
        <taxon>Saccharopolyspora</taxon>
    </lineage>
</organism>
<evidence type="ECO:0000313" key="3">
    <source>
        <dbReference type="Proteomes" id="UP001500483"/>
    </source>
</evidence>
<name>A0ABP6RS78_9PSEU</name>
<gene>
    <name evidence="2" type="ORF">GCM10020366_39760</name>
</gene>
<dbReference type="Gene3D" id="3.10.105.10">
    <property type="entry name" value="Dipeptide-binding Protein, Domain 3"/>
    <property type="match status" value="1"/>
</dbReference>
<dbReference type="CDD" id="cd08503">
    <property type="entry name" value="PBP2_NikA_DppA_OppA_like_17"/>
    <property type="match status" value="1"/>
</dbReference>
<sequence>MSGVIGRRRLLAGMAGAIAAVPLVSCAGGSGASAGRLRLAFPAGGATESLDPHTGSLFVDQARAKALFDTLVGYADDMSVVPRLAESWQPDPTGTRWRIRLRPAEFHDGRPVTAEDVLFTYRRIADDATAAQSAAHFADVDFGASRAISATELELVLGAPNFEFPSAWGAPATEIVPAGTTDFTAPVGSGPFRFVSFEPGGTAVFARFDRHWSGPATPAELEFVPMEQESARVNALLSGQVDYAHDVSANSVRLLEQGGRARVHSAPFGTMQALLLKVDRPPFSDPRLVRAVRAGLDRQALLDIALSGQGRLGNDLFGAGLKYYPPDLPAPARDVDAARALLREAGADGLSWELQTSSVDPYFESAASLIAQQLGEAGMRVSPRIGPAETYFSDIKEHGVASLSRTAALPVPTFLGQRMTSDAGSNNYTGYRSAEFDELYGRALATADDARRADLLVRAQRLARESSGNVVWGFSGWNVATATSVAGVRGAPPNSLDWARFDRVSVG</sequence>
<dbReference type="InterPro" id="IPR030678">
    <property type="entry name" value="Peptide/Ni-bd"/>
</dbReference>
<evidence type="ECO:0000259" key="1">
    <source>
        <dbReference type="Pfam" id="PF00496"/>
    </source>
</evidence>
<dbReference type="Pfam" id="PF00496">
    <property type="entry name" value="SBP_bac_5"/>
    <property type="match status" value="1"/>
</dbReference>
<dbReference type="SUPFAM" id="SSF53850">
    <property type="entry name" value="Periplasmic binding protein-like II"/>
    <property type="match status" value="1"/>
</dbReference>
<protein>
    <submittedName>
        <fullName evidence="2">ABC transporter substrate-binding protein</fullName>
    </submittedName>
</protein>
<dbReference type="InterPro" id="IPR039424">
    <property type="entry name" value="SBP_5"/>
</dbReference>
<evidence type="ECO:0000313" key="2">
    <source>
        <dbReference type="EMBL" id="GAA3360304.1"/>
    </source>
</evidence>